<evidence type="ECO:0000313" key="2">
    <source>
        <dbReference type="Proteomes" id="UP001152049"/>
    </source>
</evidence>
<dbReference type="EMBL" id="JAOQAZ010000041">
    <property type="protein sequence ID" value="KAJ4246866.1"/>
    <property type="molecule type" value="Genomic_DNA"/>
</dbReference>
<sequence>MSLKPITLWAHNSGPDAWKCSCHRGSEHRYHFAVWFTIYHTKKLPGAIDRYVSEINRVSSVPDGVLQQKAFLVDNKLSYTDASFVMWYAIMSLFADMVNLEKDYPGVHA</sequence>
<dbReference type="OrthoDB" id="422574at2759"/>
<dbReference type="SUPFAM" id="SSF47616">
    <property type="entry name" value="GST C-terminal domain-like"/>
    <property type="match status" value="1"/>
</dbReference>
<dbReference type="Proteomes" id="UP001152049">
    <property type="component" value="Unassembled WGS sequence"/>
</dbReference>
<protein>
    <recommendedName>
        <fullName evidence="3">GST C-terminal domain-containing protein</fullName>
    </recommendedName>
</protein>
<proteinExistence type="predicted"/>
<keyword evidence="2" id="KW-1185">Reference proteome</keyword>
<organism evidence="1 2">
    <name type="scientific">Fusarium torreyae</name>
    <dbReference type="NCBI Taxonomy" id="1237075"/>
    <lineage>
        <taxon>Eukaryota</taxon>
        <taxon>Fungi</taxon>
        <taxon>Dikarya</taxon>
        <taxon>Ascomycota</taxon>
        <taxon>Pezizomycotina</taxon>
        <taxon>Sordariomycetes</taxon>
        <taxon>Hypocreomycetidae</taxon>
        <taxon>Hypocreales</taxon>
        <taxon>Nectriaceae</taxon>
        <taxon>Fusarium</taxon>
    </lineage>
</organism>
<dbReference type="PANTHER" id="PTHR44051:SF3">
    <property type="entry name" value="TRANSCRIPTIONAL REGULATOR URE2"/>
    <property type="match status" value="1"/>
</dbReference>
<reference evidence="1" key="1">
    <citation type="submission" date="2022-09" db="EMBL/GenBank/DDBJ databases">
        <title>Fusarium specimens isolated from Avocado Roots.</title>
        <authorList>
            <person name="Stajich J."/>
            <person name="Roper C."/>
            <person name="Heimlech-Rivalta G."/>
        </authorList>
    </citation>
    <scope>NUCLEOTIDE SEQUENCE</scope>
    <source>
        <strain evidence="1">CF00136</strain>
    </source>
</reference>
<dbReference type="PANTHER" id="PTHR44051">
    <property type="entry name" value="GLUTATHIONE S-TRANSFERASE-RELATED"/>
    <property type="match status" value="1"/>
</dbReference>
<dbReference type="AlphaFoldDB" id="A0A9W8V7T3"/>
<evidence type="ECO:0000313" key="1">
    <source>
        <dbReference type="EMBL" id="KAJ4246866.1"/>
    </source>
</evidence>
<evidence type="ECO:0008006" key="3">
    <source>
        <dbReference type="Google" id="ProtNLM"/>
    </source>
</evidence>
<dbReference type="InterPro" id="IPR036282">
    <property type="entry name" value="Glutathione-S-Trfase_C_sf"/>
</dbReference>
<accession>A0A9W8V7T3</accession>
<gene>
    <name evidence="1" type="ORF">NW762_013418</name>
</gene>
<dbReference type="Gene3D" id="1.20.1050.10">
    <property type="match status" value="1"/>
</dbReference>
<comment type="caution">
    <text evidence="1">The sequence shown here is derived from an EMBL/GenBank/DDBJ whole genome shotgun (WGS) entry which is preliminary data.</text>
</comment>
<name>A0A9W8V7T3_9HYPO</name>